<dbReference type="eggNOG" id="ENOG502S7TH">
    <property type="taxonomic scope" value="Eukaryota"/>
</dbReference>
<evidence type="ECO:0000313" key="1">
    <source>
        <dbReference type="EMBL" id="BAT03281.1"/>
    </source>
</evidence>
<keyword evidence="2" id="KW-1185">Reference proteome</keyword>
<dbReference type="EMBL" id="AP014963">
    <property type="protein sequence ID" value="BAT03281.1"/>
    <property type="molecule type" value="Genomic_DNA"/>
</dbReference>
<dbReference type="AlphaFoldDB" id="A0A0P0XAB5"/>
<dbReference type="Gramene" id="Os07t0685600-01">
    <property type="protein sequence ID" value="Os07t0685600-01"/>
    <property type="gene ID" value="Os07g0685600"/>
</dbReference>
<accession>A0A0P0XAB5</accession>
<dbReference type="Proteomes" id="UP000059680">
    <property type="component" value="Chromosome 7"/>
</dbReference>
<organism evidence="1 2">
    <name type="scientific">Oryza sativa subsp. japonica</name>
    <name type="common">Rice</name>
    <dbReference type="NCBI Taxonomy" id="39947"/>
    <lineage>
        <taxon>Eukaryota</taxon>
        <taxon>Viridiplantae</taxon>
        <taxon>Streptophyta</taxon>
        <taxon>Embryophyta</taxon>
        <taxon>Tracheophyta</taxon>
        <taxon>Spermatophyta</taxon>
        <taxon>Magnoliopsida</taxon>
        <taxon>Liliopsida</taxon>
        <taxon>Poales</taxon>
        <taxon>Poaceae</taxon>
        <taxon>BOP clade</taxon>
        <taxon>Oryzoideae</taxon>
        <taxon>Oryzeae</taxon>
        <taxon>Oryzinae</taxon>
        <taxon>Oryza</taxon>
        <taxon>Oryza sativa</taxon>
    </lineage>
</organism>
<proteinExistence type="predicted"/>
<gene>
    <name evidence="1" type="ordered locus">Os07g0685600</name>
    <name evidence="1" type="ORF">OSNPB_070685600</name>
</gene>
<dbReference type="PaxDb" id="39947-A0A0P0XAB5"/>
<dbReference type="FunCoup" id="A0A0P0XAB5">
    <property type="interactions" value="18"/>
</dbReference>
<name>A0A0P0XAB5_ORYSJ</name>
<reference evidence="2" key="1">
    <citation type="journal article" date="2005" name="Nature">
        <title>The map-based sequence of the rice genome.</title>
        <authorList>
            <consortium name="International rice genome sequencing project (IRGSP)"/>
            <person name="Matsumoto T."/>
            <person name="Wu J."/>
            <person name="Kanamori H."/>
            <person name="Katayose Y."/>
            <person name="Fujisawa M."/>
            <person name="Namiki N."/>
            <person name="Mizuno H."/>
            <person name="Yamamoto K."/>
            <person name="Antonio B.A."/>
            <person name="Baba T."/>
            <person name="Sakata K."/>
            <person name="Nagamura Y."/>
            <person name="Aoki H."/>
            <person name="Arikawa K."/>
            <person name="Arita K."/>
            <person name="Bito T."/>
            <person name="Chiden Y."/>
            <person name="Fujitsuka N."/>
            <person name="Fukunaka R."/>
            <person name="Hamada M."/>
            <person name="Harada C."/>
            <person name="Hayashi A."/>
            <person name="Hijishita S."/>
            <person name="Honda M."/>
            <person name="Hosokawa S."/>
            <person name="Ichikawa Y."/>
            <person name="Idonuma A."/>
            <person name="Iijima M."/>
            <person name="Ikeda M."/>
            <person name="Ikeno M."/>
            <person name="Ito K."/>
            <person name="Ito S."/>
            <person name="Ito T."/>
            <person name="Ito Y."/>
            <person name="Ito Y."/>
            <person name="Iwabuchi A."/>
            <person name="Kamiya K."/>
            <person name="Karasawa W."/>
            <person name="Kurita K."/>
            <person name="Katagiri S."/>
            <person name="Kikuta A."/>
            <person name="Kobayashi H."/>
            <person name="Kobayashi N."/>
            <person name="Machita K."/>
            <person name="Maehara T."/>
            <person name="Masukawa M."/>
            <person name="Mizubayashi T."/>
            <person name="Mukai Y."/>
            <person name="Nagasaki H."/>
            <person name="Nagata Y."/>
            <person name="Naito S."/>
            <person name="Nakashima M."/>
            <person name="Nakama Y."/>
            <person name="Nakamichi Y."/>
            <person name="Nakamura M."/>
            <person name="Meguro A."/>
            <person name="Negishi M."/>
            <person name="Ohta I."/>
            <person name="Ohta T."/>
            <person name="Okamoto M."/>
            <person name="Ono N."/>
            <person name="Saji S."/>
            <person name="Sakaguchi M."/>
            <person name="Sakai K."/>
            <person name="Shibata M."/>
            <person name="Shimokawa T."/>
            <person name="Song J."/>
            <person name="Takazaki Y."/>
            <person name="Terasawa K."/>
            <person name="Tsugane M."/>
            <person name="Tsuji K."/>
            <person name="Ueda S."/>
            <person name="Waki K."/>
            <person name="Yamagata H."/>
            <person name="Yamamoto M."/>
            <person name="Yamamoto S."/>
            <person name="Yamane H."/>
            <person name="Yoshiki S."/>
            <person name="Yoshihara R."/>
            <person name="Yukawa K."/>
            <person name="Zhong H."/>
            <person name="Yano M."/>
            <person name="Yuan Q."/>
            <person name="Ouyang S."/>
            <person name="Liu J."/>
            <person name="Jones K.M."/>
            <person name="Gansberger K."/>
            <person name="Moffat K."/>
            <person name="Hill J."/>
            <person name="Bera J."/>
            <person name="Fadrosh D."/>
            <person name="Jin S."/>
            <person name="Johri S."/>
            <person name="Kim M."/>
            <person name="Overton L."/>
            <person name="Reardon M."/>
            <person name="Tsitrin T."/>
            <person name="Vuong H."/>
            <person name="Weaver B."/>
            <person name="Ciecko A."/>
            <person name="Tallon L."/>
            <person name="Jackson J."/>
            <person name="Pai G."/>
            <person name="Aken S.V."/>
            <person name="Utterback T."/>
            <person name="Reidmuller S."/>
            <person name="Feldblyum T."/>
            <person name="Hsiao J."/>
            <person name="Zismann V."/>
            <person name="Iobst S."/>
            <person name="de Vazeille A.R."/>
            <person name="Buell C.R."/>
            <person name="Ying K."/>
            <person name="Li Y."/>
            <person name="Lu T."/>
            <person name="Huang Y."/>
            <person name="Zhao Q."/>
            <person name="Feng Q."/>
            <person name="Zhang L."/>
            <person name="Zhu J."/>
            <person name="Weng Q."/>
            <person name="Mu J."/>
            <person name="Lu Y."/>
            <person name="Fan D."/>
            <person name="Liu Y."/>
            <person name="Guan J."/>
            <person name="Zhang Y."/>
            <person name="Yu S."/>
            <person name="Liu X."/>
            <person name="Zhang Y."/>
            <person name="Hong G."/>
            <person name="Han B."/>
            <person name="Choisne N."/>
            <person name="Demange N."/>
            <person name="Orjeda G."/>
            <person name="Samain S."/>
            <person name="Cattolico L."/>
            <person name="Pelletier E."/>
            <person name="Couloux A."/>
            <person name="Segurens B."/>
            <person name="Wincker P."/>
            <person name="D'Hont A."/>
            <person name="Scarpelli C."/>
            <person name="Weissenbach J."/>
            <person name="Salanoubat M."/>
            <person name="Quetier F."/>
            <person name="Yu Y."/>
            <person name="Kim H.R."/>
            <person name="Rambo T."/>
            <person name="Currie J."/>
            <person name="Collura K."/>
            <person name="Luo M."/>
            <person name="Yang T."/>
            <person name="Ammiraju J.S.S."/>
            <person name="Engler F."/>
            <person name="Soderlund C."/>
            <person name="Wing R.A."/>
            <person name="Palmer L.E."/>
            <person name="de la Bastide M."/>
            <person name="Spiegel L."/>
            <person name="Nascimento L."/>
            <person name="Zutavern T."/>
            <person name="O'Shaughnessy A."/>
            <person name="Dike S."/>
            <person name="Dedhia N."/>
            <person name="Preston R."/>
            <person name="Balija V."/>
            <person name="McCombie W.R."/>
            <person name="Chow T."/>
            <person name="Chen H."/>
            <person name="Chung M."/>
            <person name="Chen C."/>
            <person name="Shaw J."/>
            <person name="Wu H."/>
            <person name="Hsiao K."/>
            <person name="Chao Y."/>
            <person name="Chu M."/>
            <person name="Cheng C."/>
            <person name="Hour A."/>
            <person name="Lee P."/>
            <person name="Lin S."/>
            <person name="Lin Y."/>
            <person name="Liou J."/>
            <person name="Liu S."/>
            <person name="Hsing Y."/>
            <person name="Raghuvanshi S."/>
            <person name="Mohanty A."/>
            <person name="Bharti A.K."/>
            <person name="Gaur A."/>
            <person name="Gupta V."/>
            <person name="Kumar D."/>
            <person name="Ravi V."/>
            <person name="Vij S."/>
            <person name="Kapur A."/>
            <person name="Khurana P."/>
            <person name="Khurana P."/>
            <person name="Khurana J.P."/>
            <person name="Tyagi A.K."/>
            <person name="Gaikwad K."/>
            <person name="Singh A."/>
            <person name="Dalal V."/>
            <person name="Srivastava S."/>
            <person name="Dixit A."/>
            <person name="Pal A.K."/>
            <person name="Ghazi I.A."/>
            <person name="Yadav M."/>
            <person name="Pandit A."/>
            <person name="Bhargava A."/>
            <person name="Sureshbabu K."/>
            <person name="Batra K."/>
            <person name="Sharma T.R."/>
            <person name="Mohapatra T."/>
            <person name="Singh N.K."/>
            <person name="Messing J."/>
            <person name="Nelson A.B."/>
            <person name="Fuks G."/>
            <person name="Kavchok S."/>
            <person name="Keizer G."/>
            <person name="Linton E."/>
            <person name="Llaca V."/>
            <person name="Song R."/>
            <person name="Tanyolac B."/>
            <person name="Young S."/>
            <person name="Ho-Il K."/>
            <person name="Hahn J.H."/>
            <person name="Sangsakoo G."/>
            <person name="Vanavichit A."/>
            <person name="de Mattos Luiz.A.T."/>
            <person name="Zimmer P.D."/>
            <person name="Malone G."/>
            <person name="Dellagostin O."/>
            <person name="de Oliveira A.C."/>
            <person name="Bevan M."/>
            <person name="Bancroft I."/>
            <person name="Minx P."/>
            <person name="Cordum H."/>
            <person name="Wilson R."/>
            <person name="Cheng Z."/>
            <person name="Jin W."/>
            <person name="Jiang J."/>
            <person name="Leong S.A."/>
            <person name="Iwama H."/>
            <person name="Gojobori T."/>
            <person name="Itoh T."/>
            <person name="Niimura Y."/>
            <person name="Fujii Y."/>
            <person name="Habara T."/>
            <person name="Sakai H."/>
            <person name="Sato Y."/>
            <person name="Wilson G."/>
            <person name="Kumar K."/>
            <person name="McCouch S."/>
            <person name="Juretic N."/>
            <person name="Hoen D."/>
            <person name="Wright S."/>
            <person name="Bruskiewich R."/>
            <person name="Bureau T."/>
            <person name="Miyao A."/>
            <person name="Hirochika H."/>
            <person name="Nishikawa T."/>
            <person name="Kadowaki K."/>
            <person name="Sugiura M."/>
            <person name="Burr B."/>
            <person name="Sasaki T."/>
        </authorList>
    </citation>
    <scope>NUCLEOTIDE SEQUENCE [LARGE SCALE GENOMIC DNA]</scope>
    <source>
        <strain evidence="2">cv. Nipponbare</strain>
    </source>
</reference>
<evidence type="ECO:0000313" key="2">
    <source>
        <dbReference type="Proteomes" id="UP000059680"/>
    </source>
</evidence>
<dbReference type="PANTHER" id="PTHR35631:SF12">
    <property type="entry name" value="OS02G0811650 PROTEIN"/>
    <property type="match status" value="1"/>
</dbReference>
<feature type="non-terminal residue" evidence="1">
    <location>
        <position position="1"/>
    </location>
</feature>
<sequence>YLICGPCAHFDIKFIFYGGGSTIVACHWGPRVSPRRCTAAWAWRTPTKSQLKFLILFTKSNLSFKFIFTKAQSKF</sequence>
<dbReference type="PANTHER" id="PTHR35631">
    <property type="entry name" value="OS08G0114150 PROTEIN"/>
    <property type="match status" value="1"/>
</dbReference>
<reference evidence="1 2" key="2">
    <citation type="journal article" date="2013" name="Plant Cell Physiol.">
        <title>Rice Annotation Project Database (RAP-DB): an integrative and interactive database for rice genomics.</title>
        <authorList>
            <person name="Sakai H."/>
            <person name="Lee S.S."/>
            <person name="Tanaka T."/>
            <person name="Numa H."/>
            <person name="Kim J."/>
            <person name="Kawahara Y."/>
            <person name="Wakimoto H."/>
            <person name="Yang C.C."/>
            <person name="Iwamoto M."/>
            <person name="Abe T."/>
            <person name="Yamada Y."/>
            <person name="Muto A."/>
            <person name="Inokuchi H."/>
            <person name="Ikemura T."/>
            <person name="Matsumoto T."/>
            <person name="Sasaki T."/>
            <person name="Itoh T."/>
        </authorList>
    </citation>
    <scope>NUCLEOTIDE SEQUENCE [LARGE SCALE GENOMIC DNA]</scope>
    <source>
        <strain evidence="2">cv. Nipponbare</strain>
    </source>
</reference>
<reference evidence="1 2" key="3">
    <citation type="journal article" date="2013" name="Rice">
        <title>Improvement of the Oryza sativa Nipponbare reference genome using next generation sequence and optical map data.</title>
        <authorList>
            <person name="Kawahara Y."/>
            <person name="de la Bastide M."/>
            <person name="Hamilton J.P."/>
            <person name="Kanamori H."/>
            <person name="McCombie W.R."/>
            <person name="Ouyang S."/>
            <person name="Schwartz D.C."/>
            <person name="Tanaka T."/>
            <person name="Wu J."/>
            <person name="Zhou S."/>
            <person name="Childs K.L."/>
            <person name="Davidson R.M."/>
            <person name="Lin H."/>
            <person name="Quesada-Ocampo L."/>
            <person name="Vaillancourt B."/>
            <person name="Sakai H."/>
            <person name="Lee S.S."/>
            <person name="Kim J."/>
            <person name="Numa H."/>
            <person name="Itoh T."/>
            <person name="Buell C.R."/>
            <person name="Matsumoto T."/>
        </authorList>
    </citation>
    <scope>NUCLEOTIDE SEQUENCE [LARGE SCALE GENOMIC DNA]</scope>
    <source>
        <strain evidence="2">cv. Nipponbare</strain>
    </source>
</reference>
<protein>
    <submittedName>
        <fullName evidence="1">Os07g0685600 protein</fullName>
    </submittedName>
</protein>
<dbReference type="InParanoid" id="A0A0P0XAB5"/>